<dbReference type="Proteomes" id="UP001057452">
    <property type="component" value="Chromosome 3"/>
</dbReference>
<name>A0ACB9XWA9_CHAAC</name>
<accession>A0ACB9XWA9</accession>
<organism evidence="1 2">
    <name type="scientific">Chaenocephalus aceratus</name>
    <name type="common">Blackfin icefish</name>
    <name type="synonym">Chaenichthys aceratus</name>
    <dbReference type="NCBI Taxonomy" id="36190"/>
    <lineage>
        <taxon>Eukaryota</taxon>
        <taxon>Metazoa</taxon>
        <taxon>Chordata</taxon>
        <taxon>Craniata</taxon>
        <taxon>Vertebrata</taxon>
        <taxon>Euteleostomi</taxon>
        <taxon>Actinopterygii</taxon>
        <taxon>Neopterygii</taxon>
        <taxon>Teleostei</taxon>
        <taxon>Neoteleostei</taxon>
        <taxon>Acanthomorphata</taxon>
        <taxon>Eupercaria</taxon>
        <taxon>Perciformes</taxon>
        <taxon>Notothenioidei</taxon>
        <taxon>Channichthyidae</taxon>
        <taxon>Chaenocephalus</taxon>
    </lineage>
</organism>
<evidence type="ECO:0000313" key="2">
    <source>
        <dbReference type="Proteomes" id="UP001057452"/>
    </source>
</evidence>
<evidence type="ECO:0000313" key="1">
    <source>
        <dbReference type="EMBL" id="KAI4830886.1"/>
    </source>
</evidence>
<gene>
    <name evidence="1" type="ORF">KUCAC02_002487</name>
</gene>
<sequence length="81" mass="8641">MRSKDDEDFGSIAVATETGADVTLVAGRLAGALIVTVMEMQLDGNIIFHLPCQWMDGSPGGTHSHQRRKLVFSSAPVKSSP</sequence>
<dbReference type="EMBL" id="CM043787">
    <property type="protein sequence ID" value="KAI4830886.1"/>
    <property type="molecule type" value="Genomic_DNA"/>
</dbReference>
<proteinExistence type="predicted"/>
<reference evidence="1" key="1">
    <citation type="submission" date="2022-05" db="EMBL/GenBank/DDBJ databases">
        <title>Chromosome-level genome of Chaenocephalus aceratus.</title>
        <authorList>
            <person name="Park H."/>
        </authorList>
    </citation>
    <scope>NUCLEOTIDE SEQUENCE</scope>
    <source>
        <strain evidence="1">KU_202001</strain>
    </source>
</reference>
<comment type="caution">
    <text evidence="1">The sequence shown here is derived from an EMBL/GenBank/DDBJ whole genome shotgun (WGS) entry which is preliminary data.</text>
</comment>
<feature type="non-terminal residue" evidence="1">
    <location>
        <position position="81"/>
    </location>
</feature>
<keyword evidence="2" id="KW-1185">Reference proteome</keyword>
<protein>
    <submittedName>
        <fullName evidence="1">Uncharacterized protein</fullName>
    </submittedName>
</protein>